<protein>
    <submittedName>
        <fullName evidence="3">Circularly permuted type 2 ATP-grasp protein</fullName>
    </submittedName>
</protein>
<feature type="domain" description="Circularly permuted ATP-grasp type 2" evidence="2">
    <location>
        <begin position="63"/>
        <end position="439"/>
    </location>
</feature>
<dbReference type="InterPro" id="IPR025841">
    <property type="entry name" value="CP_ATPgrasp_2"/>
</dbReference>
<feature type="region of interest" description="Disordered" evidence="1">
    <location>
        <begin position="445"/>
        <end position="508"/>
    </location>
</feature>
<dbReference type="PIRSF" id="PIRSF005522">
    <property type="entry name" value="UCP005522"/>
    <property type="match status" value="1"/>
</dbReference>
<dbReference type="InterPro" id="IPR016450">
    <property type="entry name" value="UCP005522"/>
</dbReference>
<gene>
    <name evidence="3" type="ORF">IAI60_04805</name>
</gene>
<evidence type="ECO:0000256" key="1">
    <source>
        <dbReference type="SAM" id="MobiDB-lite"/>
    </source>
</evidence>
<organism evidence="3 4">
    <name type="scientific">Roseomonas marmotae</name>
    <dbReference type="NCBI Taxonomy" id="2768161"/>
    <lineage>
        <taxon>Bacteria</taxon>
        <taxon>Pseudomonadati</taxon>
        <taxon>Pseudomonadota</taxon>
        <taxon>Alphaproteobacteria</taxon>
        <taxon>Acetobacterales</taxon>
        <taxon>Roseomonadaceae</taxon>
        <taxon>Roseomonas</taxon>
    </lineage>
</organism>
<evidence type="ECO:0000259" key="2">
    <source>
        <dbReference type="Pfam" id="PF14403"/>
    </source>
</evidence>
<comment type="caution">
    <text evidence="3">The sequence shown here is derived from an EMBL/GenBank/DDBJ whole genome shotgun (WGS) entry which is preliminary data.</text>
</comment>
<dbReference type="InterPro" id="IPR051680">
    <property type="entry name" value="ATP-dep_Glu-Cys_Ligase-2"/>
</dbReference>
<dbReference type="PANTHER" id="PTHR34595:SF7">
    <property type="entry name" value="SLL1039 PROTEIN"/>
    <property type="match status" value="1"/>
</dbReference>
<dbReference type="Proteomes" id="UP001518990">
    <property type="component" value="Unassembled WGS sequence"/>
</dbReference>
<dbReference type="SUPFAM" id="SSF56059">
    <property type="entry name" value="Glutathione synthetase ATP-binding domain-like"/>
    <property type="match status" value="1"/>
</dbReference>
<proteinExistence type="predicted"/>
<name>A0ABS3K905_9PROT</name>
<dbReference type="Pfam" id="PF14403">
    <property type="entry name" value="CP_ATPgrasp_2"/>
    <property type="match status" value="1"/>
</dbReference>
<evidence type="ECO:0000313" key="3">
    <source>
        <dbReference type="EMBL" id="MBO1073920.1"/>
    </source>
</evidence>
<keyword evidence="4" id="KW-1185">Reference proteome</keyword>
<dbReference type="PANTHER" id="PTHR34595">
    <property type="entry name" value="BLR5612 PROTEIN"/>
    <property type="match status" value="1"/>
</dbReference>
<evidence type="ECO:0000313" key="4">
    <source>
        <dbReference type="Proteomes" id="UP001518990"/>
    </source>
</evidence>
<sequence length="508" mass="55487">MHADGAIRPPYAEMARFLAAHGEAALEQKRKEAEVLFRRIGVTFAVYTEGGDPERLIPFDVIPRILSHAEWMHLCQGLEQRVRALNAFLTDIYGPQEIIKANRIPRELVLENEGYLPQMRGFTPPGGVWTVISGIDLVRTEADAFSVLEDNCRTPSGVSYMLENREAMFRLFPELCASHRIAPVSHYPEELLETLKSISPASCEGEPRVVVLTPGPYNSAYYEHSFLADEMGVELVEGADLFVQDEVVFMRTTAGPQRVDVIYRRIDDDFLDPECFRADSVVGVPGLMAAYRAGNVALANAPGTGIADDKAVYPYVPEMVRFYLKEEPILANVPTFMCERPADQDYVLANLDKLVVKLARGSGGYGMLVGPHATEEQRADFAGRIKARPGDYIAQPTLALSTVPTLGEDGIAPRHVDLRPFILFGRTIRMVAGGLTRVALRPGSLVVNSSQGGGTKDTWVLLEDPSGEPPSTPASPEAEAAPGPAQPQDAQSQQGQSQSQGSQPRGKA</sequence>
<dbReference type="Gene3D" id="3.40.50.11290">
    <property type="match status" value="1"/>
</dbReference>
<dbReference type="EMBL" id="JACTNF010000003">
    <property type="protein sequence ID" value="MBO1073920.1"/>
    <property type="molecule type" value="Genomic_DNA"/>
</dbReference>
<dbReference type="Gene3D" id="3.30.1490.270">
    <property type="match status" value="1"/>
</dbReference>
<accession>A0ABS3K905</accession>
<feature type="compositionally biased region" description="Low complexity" evidence="1">
    <location>
        <begin position="474"/>
        <end position="508"/>
    </location>
</feature>
<reference evidence="3 4" key="1">
    <citation type="submission" date="2020-09" db="EMBL/GenBank/DDBJ databases">
        <title>Roseomonas.</title>
        <authorList>
            <person name="Zhu W."/>
        </authorList>
    </citation>
    <scope>NUCLEOTIDE SEQUENCE [LARGE SCALE GENOMIC DNA]</scope>
    <source>
        <strain evidence="3 4">1311</strain>
    </source>
</reference>
<dbReference type="RefSeq" id="WP_207445543.1">
    <property type="nucleotide sequence ID" value="NZ_CP061091.1"/>
</dbReference>